<keyword evidence="1" id="KW-0547">Nucleotide-binding</keyword>
<dbReference type="InterPro" id="IPR000719">
    <property type="entry name" value="Prot_kinase_dom"/>
</dbReference>
<dbReference type="InterPro" id="IPR008271">
    <property type="entry name" value="Ser/Thr_kinase_AS"/>
</dbReference>
<evidence type="ECO:0000259" key="5">
    <source>
        <dbReference type="PROSITE" id="PS50011"/>
    </source>
</evidence>
<sequence>MEFWRRKKEKKNARKCFLENGSVFLKELIADCNGISNPIRMFSSDQISNATNNFDPNCSLPLNSSWSIWYKGVIEGRSYLIKRFTSRVVKDEENAYNDIVLSARVSNHIGFLKLIGYCLEFPHQLLLFEDLEYRPLNHLGSLGHEVEPVLSWNVRLKIAKEVVVAITYLHTAFPRIIIHRDIKPTNVFLDKNGTAKLSDFSLAIALPEGKTWKLERVFGTFVYIDPIYQLTSIVTEYVDVYVFSFGIFMLVLLLGRQSLMAGSDGYMDTDTSILDHVKGLRERGEHVEFGGDLNDMRPVEMKMLLDLALECCEERKGDRPKMIVVAKQIKLIERYSIVLSARVSKYIGFPKLTACCLEDLEYRVLNIRGSLGSEDAPVLPWNARLKIAKEVATSITYLHTAYPRIIIHRDIKATNVSLDKNGRAKLNNFSLAIALPEGKTWIEDSVTGTPGYLDPLYYLTEIVSEYTDVYSFGIFMLVLLLGRQPLLAGSDGYVEIGSHILDYVKHLRERGEHVEFGGDSTDMRPIEMKMLLDLALECCEVRKEDKPKMLVVEKEIKLIERYSIVKNL</sequence>
<keyword evidence="7" id="KW-1185">Reference proteome</keyword>
<feature type="domain" description="Protein kinase" evidence="5">
    <location>
        <begin position="323"/>
        <end position="558"/>
    </location>
</feature>
<dbReference type="Proteomes" id="UP001642260">
    <property type="component" value="Unassembled WGS sequence"/>
</dbReference>
<dbReference type="GO" id="GO:0005524">
    <property type="term" value="F:ATP binding"/>
    <property type="evidence" value="ECO:0007669"/>
    <property type="project" value="UniProtKB-KW"/>
</dbReference>
<name>A0ABC8JSB1_ERUVS</name>
<dbReference type="PROSITE" id="PS00108">
    <property type="entry name" value="PROTEIN_KINASE_ST"/>
    <property type="match status" value="1"/>
</dbReference>
<dbReference type="PROSITE" id="PS50011">
    <property type="entry name" value="PROTEIN_KINASE_DOM"/>
    <property type="match status" value="2"/>
</dbReference>
<evidence type="ECO:0000256" key="2">
    <source>
        <dbReference type="ARBA" id="ARBA00022840"/>
    </source>
</evidence>
<feature type="domain" description="Protein kinase" evidence="5">
    <location>
        <begin position="36"/>
        <end position="331"/>
    </location>
</feature>
<dbReference type="PANTHER" id="PTHR27005">
    <property type="entry name" value="WALL-ASSOCIATED RECEPTOR KINASE-LIKE 21"/>
    <property type="match status" value="1"/>
</dbReference>
<accession>A0ABC8JSB1</accession>
<comment type="catalytic activity">
    <reaction evidence="4">
        <text>L-threonyl-[protein] + ATP = O-phospho-L-threonyl-[protein] + ADP + H(+)</text>
        <dbReference type="Rhea" id="RHEA:46608"/>
        <dbReference type="Rhea" id="RHEA-COMP:11060"/>
        <dbReference type="Rhea" id="RHEA-COMP:11605"/>
        <dbReference type="ChEBI" id="CHEBI:15378"/>
        <dbReference type="ChEBI" id="CHEBI:30013"/>
        <dbReference type="ChEBI" id="CHEBI:30616"/>
        <dbReference type="ChEBI" id="CHEBI:61977"/>
        <dbReference type="ChEBI" id="CHEBI:456216"/>
    </reaction>
</comment>
<evidence type="ECO:0000256" key="1">
    <source>
        <dbReference type="ARBA" id="ARBA00022741"/>
    </source>
</evidence>
<dbReference type="SMART" id="SM00220">
    <property type="entry name" value="S_TKc"/>
    <property type="match status" value="1"/>
</dbReference>
<dbReference type="Gene3D" id="3.30.200.20">
    <property type="entry name" value="Phosphorylase Kinase, domain 1"/>
    <property type="match status" value="1"/>
</dbReference>
<organism evidence="6 7">
    <name type="scientific">Eruca vesicaria subsp. sativa</name>
    <name type="common">Garden rocket</name>
    <name type="synonym">Eruca sativa</name>
    <dbReference type="NCBI Taxonomy" id="29727"/>
    <lineage>
        <taxon>Eukaryota</taxon>
        <taxon>Viridiplantae</taxon>
        <taxon>Streptophyta</taxon>
        <taxon>Embryophyta</taxon>
        <taxon>Tracheophyta</taxon>
        <taxon>Spermatophyta</taxon>
        <taxon>Magnoliopsida</taxon>
        <taxon>eudicotyledons</taxon>
        <taxon>Gunneridae</taxon>
        <taxon>Pentapetalae</taxon>
        <taxon>rosids</taxon>
        <taxon>malvids</taxon>
        <taxon>Brassicales</taxon>
        <taxon>Brassicaceae</taxon>
        <taxon>Brassiceae</taxon>
        <taxon>Eruca</taxon>
    </lineage>
</organism>
<gene>
    <name evidence="6" type="ORF">ERUC_LOCUS12549</name>
</gene>
<dbReference type="AlphaFoldDB" id="A0ABC8JSB1"/>
<dbReference type="InterPro" id="IPR011009">
    <property type="entry name" value="Kinase-like_dom_sf"/>
</dbReference>
<dbReference type="PANTHER" id="PTHR27005:SF507">
    <property type="entry name" value="SERINE_THREONINE-PROTEIN KINASE ZRK1"/>
    <property type="match status" value="1"/>
</dbReference>
<protein>
    <recommendedName>
        <fullName evidence="5">Protein kinase domain-containing protein</fullName>
    </recommendedName>
</protein>
<comment type="catalytic activity">
    <reaction evidence="3">
        <text>L-seryl-[protein] + ATP = O-phospho-L-seryl-[protein] + ADP + H(+)</text>
        <dbReference type="Rhea" id="RHEA:17989"/>
        <dbReference type="Rhea" id="RHEA-COMP:9863"/>
        <dbReference type="Rhea" id="RHEA-COMP:11604"/>
        <dbReference type="ChEBI" id="CHEBI:15378"/>
        <dbReference type="ChEBI" id="CHEBI:29999"/>
        <dbReference type="ChEBI" id="CHEBI:30616"/>
        <dbReference type="ChEBI" id="CHEBI:83421"/>
        <dbReference type="ChEBI" id="CHEBI:456216"/>
    </reaction>
</comment>
<dbReference type="EMBL" id="CAKOAT010118821">
    <property type="protein sequence ID" value="CAH8332170.1"/>
    <property type="molecule type" value="Genomic_DNA"/>
</dbReference>
<evidence type="ECO:0000313" key="6">
    <source>
        <dbReference type="EMBL" id="CAH8332170.1"/>
    </source>
</evidence>
<dbReference type="Gene3D" id="1.10.510.10">
    <property type="entry name" value="Transferase(Phosphotransferase) domain 1"/>
    <property type="match status" value="2"/>
</dbReference>
<dbReference type="InterPro" id="IPR045274">
    <property type="entry name" value="WAK-like"/>
</dbReference>
<keyword evidence="2" id="KW-0067">ATP-binding</keyword>
<comment type="caution">
    <text evidence="6">The sequence shown here is derived from an EMBL/GenBank/DDBJ whole genome shotgun (WGS) entry which is preliminary data.</text>
</comment>
<dbReference type="SUPFAM" id="SSF56112">
    <property type="entry name" value="Protein kinase-like (PK-like)"/>
    <property type="match status" value="2"/>
</dbReference>
<proteinExistence type="predicted"/>
<evidence type="ECO:0000256" key="3">
    <source>
        <dbReference type="ARBA" id="ARBA00047558"/>
    </source>
</evidence>
<evidence type="ECO:0000313" key="7">
    <source>
        <dbReference type="Proteomes" id="UP001642260"/>
    </source>
</evidence>
<dbReference type="Pfam" id="PF00069">
    <property type="entry name" value="Pkinase"/>
    <property type="match status" value="2"/>
</dbReference>
<evidence type="ECO:0000256" key="4">
    <source>
        <dbReference type="ARBA" id="ARBA00047951"/>
    </source>
</evidence>
<reference evidence="6 7" key="1">
    <citation type="submission" date="2022-03" db="EMBL/GenBank/DDBJ databases">
        <authorList>
            <person name="Macdonald S."/>
            <person name="Ahmed S."/>
            <person name="Newling K."/>
        </authorList>
    </citation>
    <scope>NUCLEOTIDE SEQUENCE [LARGE SCALE GENOMIC DNA]</scope>
</reference>